<proteinExistence type="predicted"/>
<dbReference type="Proteomes" id="UP000471521">
    <property type="component" value="Unassembled WGS sequence"/>
</dbReference>
<feature type="transmembrane region" description="Helical" evidence="1">
    <location>
        <begin position="7"/>
        <end position="32"/>
    </location>
</feature>
<reference evidence="3 4" key="1">
    <citation type="submission" date="2019-12" db="EMBL/GenBank/DDBJ databases">
        <title>Isolation and characterization of three novel carbon monoxide-oxidizing members of Halobacteria from salione crusts and soils.</title>
        <authorList>
            <person name="Myers M.R."/>
            <person name="King G.M."/>
        </authorList>
    </citation>
    <scope>NUCLEOTIDE SEQUENCE [LARGE SCALE GENOMIC DNA]</scope>
    <source>
        <strain evidence="3 4">PCN9</strain>
    </source>
</reference>
<feature type="domain" description="DUF8147" evidence="2">
    <location>
        <begin position="5"/>
        <end position="116"/>
    </location>
</feature>
<feature type="transmembrane region" description="Helical" evidence="1">
    <location>
        <begin position="70"/>
        <end position="88"/>
    </location>
</feature>
<gene>
    <name evidence="3" type="ORF">GRX66_09380</name>
</gene>
<organism evidence="3 4">
    <name type="scientific">Halobacterium bonnevillei</name>
    <dbReference type="NCBI Taxonomy" id="2692200"/>
    <lineage>
        <taxon>Archaea</taxon>
        <taxon>Methanobacteriati</taxon>
        <taxon>Methanobacteriota</taxon>
        <taxon>Stenosarchaea group</taxon>
        <taxon>Halobacteria</taxon>
        <taxon>Halobacteriales</taxon>
        <taxon>Halobacteriaceae</taxon>
        <taxon>Halobacterium</taxon>
    </lineage>
</organism>
<dbReference type="AlphaFoldDB" id="A0A6B0SM93"/>
<accession>A0A6B0SM93</accession>
<evidence type="ECO:0000313" key="4">
    <source>
        <dbReference type="Proteomes" id="UP000471521"/>
    </source>
</evidence>
<dbReference type="Pfam" id="PF26472">
    <property type="entry name" value="DUF8147"/>
    <property type="match status" value="1"/>
</dbReference>
<evidence type="ECO:0000313" key="3">
    <source>
        <dbReference type="EMBL" id="MXR20801.1"/>
    </source>
</evidence>
<keyword evidence="1" id="KW-0472">Membrane</keyword>
<evidence type="ECO:0000256" key="1">
    <source>
        <dbReference type="SAM" id="Phobius"/>
    </source>
</evidence>
<sequence>MRPRHRTWLAAAGAGTTAFLAVTVLVIEVLAFEFAAVVGVPAGLLAGLVAHGLLLRYYRELGVRGRRATDAIAGFGYAVVVVAAVTYVDPAGLGSALTLEASAALVVAGGVLAWVTSDVLDRRESTRTDT</sequence>
<dbReference type="EMBL" id="WUUU01000063">
    <property type="protein sequence ID" value="MXR20801.1"/>
    <property type="molecule type" value="Genomic_DNA"/>
</dbReference>
<feature type="transmembrane region" description="Helical" evidence="1">
    <location>
        <begin position="38"/>
        <end position="58"/>
    </location>
</feature>
<name>A0A6B0SM93_9EURY</name>
<evidence type="ECO:0000259" key="2">
    <source>
        <dbReference type="Pfam" id="PF26472"/>
    </source>
</evidence>
<feature type="transmembrane region" description="Helical" evidence="1">
    <location>
        <begin position="94"/>
        <end position="115"/>
    </location>
</feature>
<dbReference type="RefSeq" id="WP_159526321.1">
    <property type="nucleotide sequence ID" value="NZ_WUUU01000063.1"/>
</dbReference>
<comment type="caution">
    <text evidence="3">The sequence shown here is derived from an EMBL/GenBank/DDBJ whole genome shotgun (WGS) entry which is preliminary data.</text>
</comment>
<keyword evidence="1" id="KW-0812">Transmembrane</keyword>
<dbReference type="InterPro" id="IPR058460">
    <property type="entry name" value="DUF8147"/>
</dbReference>
<keyword evidence="4" id="KW-1185">Reference proteome</keyword>
<keyword evidence="1" id="KW-1133">Transmembrane helix</keyword>
<protein>
    <recommendedName>
        <fullName evidence="2">DUF8147 domain-containing protein</fullName>
    </recommendedName>
</protein>